<reference evidence="1 2" key="2">
    <citation type="journal article" date="2022" name="Mol. Ecol. Resour.">
        <title>The genomes of chicory, endive, great burdock and yacon provide insights into Asteraceae paleo-polyploidization history and plant inulin production.</title>
        <authorList>
            <person name="Fan W."/>
            <person name="Wang S."/>
            <person name="Wang H."/>
            <person name="Wang A."/>
            <person name="Jiang F."/>
            <person name="Liu H."/>
            <person name="Zhao H."/>
            <person name="Xu D."/>
            <person name="Zhang Y."/>
        </authorList>
    </citation>
    <scope>NUCLEOTIDE SEQUENCE [LARGE SCALE GENOMIC DNA]</scope>
    <source>
        <strain evidence="2">cv. Niubang</strain>
    </source>
</reference>
<dbReference type="EMBL" id="CM042062">
    <property type="protein sequence ID" value="KAI3669315.1"/>
    <property type="molecule type" value="Genomic_DNA"/>
</dbReference>
<sequence length="99" mass="10873">MNESPIVSLPIVVVAAAPRRSESTNKMSPPPPPPPLTAVSSASRTNNHLSHIRKGGKVIEKIMNCEIENDFLDAYEVFVSSPDSGSECNDQTHIRFLDW</sequence>
<evidence type="ECO:0000313" key="1">
    <source>
        <dbReference type="EMBL" id="KAI3669315.1"/>
    </source>
</evidence>
<organism evidence="1 2">
    <name type="scientific">Arctium lappa</name>
    <name type="common">Greater burdock</name>
    <name type="synonym">Lappa major</name>
    <dbReference type="NCBI Taxonomy" id="4217"/>
    <lineage>
        <taxon>Eukaryota</taxon>
        <taxon>Viridiplantae</taxon>
        <taxon>Streptophyta</taxon>
        <taxon>Embryophyta</taxon>
        <taxon>Tracheophyta</taxon>
        <taxon>Spermatophyta</taxon>
        <taxon>Magnoliopsida</taxon>
        <taxon>eudicotyledons</taxon>
        <taxon>Gunneridae</taxon>
        <taxon>Pentapetalae</taxon>
        <taxon>asterids</taxon>
        <taxon>campanulids</taxon>
        <taxon>Asterales</taxon>
        <taxon>Asteraceae</taxon>
        <taxon>Carduoideae</taxon>
        <taxon>Cardueae</taxon>
        <taxon>Arctiinae</taxon>
        <taxon>Arctium</taxon>
    </lineage>
</organism>
<protein>
    <submittedName>
        <fullName evidence="1">Uncharacterized protein</fullName>
    </submittedName>
</protein>
<comment type="caution">
    <text evidence="1">The sequence shown here is derived from an EMBL/GenBank/DDBJ whole genome shotgun (WGS) entry which is preliminary data.</text>
</comment>
<gene>
    <name evidence="1" type="ORF">L6452_40547</name>
</gene>
<name>A0ACB8XMF4_ARCLA</name>
<dbReference type="Proteomes" id="UP001055879">
    <property type="component" value="Linkage Group LG16"/>
</dbReference>
<reference evidence="2" key="1">
    <citation type="journal article" date="2022" name="Mol. Ecol. Resour.">
        <title>The genomes of chicory, endive, great burdock and yacon provide insights into Asteraceae palaeo-polyploidization history and plant inulin production.</title>
        <authorList>
            <person name="Fan W."/>
            <person name="Wang S."/>
            <person name="Wang H."/>
            <person name="Wang A."/>
            <person name="Jiang F."/>
            <person name="Liu H."/>
            <person name="Zhao H."/>
            <person name="Xu D."/>
            <person name="Zhang Y."/>
        </authorList>
    </citation>
    <scope>NUCLEOTIDE SEQUENCE [LARGE SCALE GENOMIC DNA]</scope>
    <source>
        <strain evidence="2">cv. Niubang</strain>
    </source>
</reference>
<proteinExistence type="predicted"/>
<evidence type="ECO:0000313" key="2">
    <source>
        <dbReference type="Proteomes" id="UP001055879"/>
    </source>
</evidence>
<accession>A0ACB8XMF4</accession>
<keyword evidence="2" id="KW-1185">Reference proteome</keyword>